<dbReference type="AlphaFoldDB" id="A0AB38UQF0"/>
<name>A0AB38UQF0_9MYCO</name>
<comment type="caution">
    <text evidence="2">The sequence shown here is derived from an EMBL/GenBank/DDBJ whole genome shotgun (WGS) entry which is preliminary data.</text>
</comment>
<dbReference type="EMBL" id="UPHL01000041">
    <property type="protein sequence ID" value="VAZ82743.1"/>
    <property type="molecule type" value="Genomic_DNA"/>
</dbReference>
<keyword evidence="1" id="KW-0812">Transmembrane</keyword>
<evidence type="ECO:0000313" key="3">
    <source>
        <dbReference type="Proteomes" id="UP000279331"/>
    </source>
</evidence>
<organism evidence="2 3">
    <name type="scientific">Mycobacterium persicum</name>
    <dbReference type="NCBI Taxonomy" id="1487726"/>
    <lineage>
        <taxon>Bacteria</taxon>
        <taxon>Bacillati</taxon>
        <taxon>Actinomycetota</taxon>
        <taxon>Actinomycetes</taxon>
        <taxon>Mycobacteriales</taxon>
        <taxon>Mycobacteriaceae</taxon>
        <taxon>Mycobacterium</taxon>
    </lineage>
</organism>
<protein>
    <submittedName>
        <fullName evidence="2">Uncharacterized protein</fullName>
    </submittedName>
</protein>
<gene>
    <name evidence="2" type="ORF">LAUMK42_01553</name>
</gene>
<reference evidence="2 3" key="1">
    <citation type="submission" date="2018-09" db="EMBL/GenBank/DDBJ databases">
        <authorList>
            <person name="Tagini F."/>
        </authorList>
    </citation>
    <scope>NUCLEOTIDE SEQUENCE [LARGE SCALE GENOMIC DNA]</scope>
    <source>
        <strain evidence="2 3">MK42</strain>
    </source>
</reference>
<proteinExistence type="predicted"/>
<feature type="transmembrane region" description="Helical" evidence="1">
    <location>
        <begin position="40"/>
        <end position="63"/>
    </location>
</feature>
<keyword evidence="1" id="KW-0472">Membrane</keyword>
<accession>A0AB38UQF0</accession>
<keyword evidence="1" id="KW-1133">Transmembrane helix</keyword>
<evidence type="ECO:0000313" key="2">
    <source>
        <dbReference type="EMBL" id="VAZ82743.1"/>
    </source>
</evidence>
<sequence>MASHAKNVAKLAGTGLSGLLVILALVGTLAVTGKAAPATTWTALASLATIMAAVVAIWTLAALKQDSRDRTRPVLIAELKRSVLTAAVELHVRNVGQSVACNVSVTFDPDLDQLVAADREGVLMPFLQRRYSRVISTLAPGADLDNVYQYVRNPTRDIPDDFTINLTYTDMHDRPYTDTYHLSVKSVLNQSGLYPQDTDDEGALQKRLTTAVEAIARGVGHH</sequence>
<evidence type="ECO:0000256" key="1">
    <source>
        <dbReference type="SAM" id="Phobius"/>
    </source>
</evidence>
<dbReference type="Proteomes" id="UP000279331">
    <property type="component" value="Unassembled WGS sequence"/>
</dbReference>